<dbReference type="HOGENOM" id="CLU_113730_1_2_0"/>
<organism evidence="2 3">
    <name type="scientific">Blastopirellula marina DSM 3645</name>
    <dbReference type="NCBI Taxonomy" id="314230"/>
    <lineage>
        <taxon>Bacteria</taxon>
        <taxon>Pseudomonadati</taxon>
        <taxon>Planctomycetota</taxon>
        <taxon>Planctomycetia</taxon>
        <taxon>Pirellulales</taxon>
        <taxon>Pirellulaceae</taxon>
        <taxon>Blastopirellula</taxon>
    </lineage>
</organism>
<evidence type="ECO:0000313" key="2">
    <source>
        <dbReference type="EMBL" id="EAQ77465.1"/>
    </source>
</evidence>
<dbReference type="Pfam" id="PF20598">
    <property type="entry name" value="DUF6795"/>
    <property type="match status" value="1"/>
</dbReference>
<gene>
    <name evidence="2" type="ORF">DSM3645_20122</name>
</gene>
<feature type="domain" description="DUF6795" evidence="1">
    <location>
        <begin position="27"/>
        <end position="74"/>
    </location>
</feature>
<reference evidence="2 3" key="1">
    <citation type="submission" date="2006-02" db="EMBL/GenBank/DDBJ databases">
        <authorList>
            <person name="Amann R."/>
            <person name="Ferriera S."/>
            <person name="Johnson J."/>
            <person name="Kravitz S."/>
            <person name="Halpern A."/>
            <person name="Remington K."/>
            <person name="Beeson K."/>
            <person name="Tran B."/>
            <person name="Rogers Y.-H."/>
            <person name="Friedman R."/>
            <person name="Venter J.C."/>
        </authorList>
    </citation>
    <scope>NUCLEOTIDE SEQUENCE [LARGE SCALE GENOMIC DNA]</scope>
    <source>
        <strain evidence="2 3">DSM 3645</strain>
    </source>
</reference>
<dbReference type="AlphaFoldDB" id="A4A1B3"/>
<evidence type="ECO:0000313" key="3">
    <source>
        <dbReference type="Proteomes" id="UP000004358"/>
    </source>
</evidence>
<dbReference type="eggNOG" id="ENOG50337ES">
    <property type="taxonomic scope" value="Bacteria"/>
</dbReference>
<accession>A4A1B3</accession>
<protein>
    <recommendedName>
        <fullName evidence="1">DUF6795 domain-containing protein</fullName>
    </recommendedName>
</protein>
<dbReference type="STRING" id="314230.DSM3645_20122"/>
<name>A4A1B3_9BACT</name>
<dbReference type="InterPro" id="IPR046474">
    <property type="entry name" value="DUF6795"/>
</dbReference>
<evidence type="ECO:0000259" key="1">
    <source>
        <dbReference type="Pfam" id="PF20598"/>
    </source>
</evidence>
<dbReference type="SUPFAM" id="SSF49464">
    <property type="entry name" value="Carboxypeptidase regulatory domain-like"/>
    <property type="match status" value="1"/>
</dbReference>
<dbReference type="Proteomes" id="UP000004358">
    <property type="component" value="Unassembled WGS sequence"/>
</dbReference>
<comment type="caution">
    <text evidence="2">The sequence shown here is derived from an EMBL/GenBank/DDBJ whole genome shotgun (WGS) entry which is preliminary data.</text>
</comment>
<dbReference type="EMBL" id="AANZ01000033">
    <property type="protein sequence ID" value="EAQ77465.1"/>
    <property type="molecule type" value="Genomic_DNA"/>
</dbReference>
<sequence>MSGLVLLIGCGQVGTWSESRQVMLYPVTGVVMLDGEPVAGAQVLFQPADESQQNLIGTAETDASGRFTLETVQAGPGAVAGSHNVRVCKTVVTNINTNFDPEAYVPPVTEKNLLPAKYNSFDKSGLTFEVSDVESTHLTIELDSQAK</sequence>
<proteinExistence type="predicted"/>
<dbReference type="InterPro" id="IPR008969">
    <property type="entry name" value="CarboxyPept-like_regulatory"/>
</dbReference>